<comment type="caution">
    <text evidence="2">The sequence shown here is derived from an EMBL/GenBank/DDBJ whole genome shotgun (WGS) entry which is preliminary data.</text>
</comment>
<dbReference type="Proteomes" id="UP000187203">
    <property type="component" value="Unassembled WGS sequence"/>
</dbReference>
<proteinExistence type="predicted"/>
<accession>A0A1R3JV95</accession>
<evidence type="ECO:0000313" key="3">
    <source>
        <dbReference type="Proteomes" id="UP000187203"/>
    </source>
</evidence>
<feature type="region of interest" description="Disordered" evidence="1">
    <location>
        <begin position="1"/>
        <end position="23"/>
    </location>
</feature>
<feature type="compositionally biased region" description="Gly residues" evidence="1">
    <location>
        <begin position="8"/>
        <end position="17"/>
    </location>
</feature>
<sequence>MEILSAFGGKGGGGGGIERSYSGARERDMGLKGRILGHARETWG</sequence>
<evidence type="ECO:0000256" key="1">
    <source>
        <dbReference type="SAM" id="MobiDB-lite"/>
    </source>
</evidence>
<organism evidence="2 3">
    <name type="scientific">Corchorus olitorius</name>
    <dbReference type="NCBI Taxonomy" id="93759"/>
    <lineage>
        <taxon>Eukaryota</taxon>
        <taxon>Viridiplantae</taxon>
        <taxon>Streptophyta</taxon>
        <taxon>Embryophyta</taxon>
        <taxon>Tracheophyta</taxon>
        <taxon>Spermatophyta</taxon>
        <taxon>Magnoliopsida</taxon>
        <taxon>eudicotyledons</taxon>
        <taxon>Gunneridae</taxon>
        <taxon>Pentapetalae</taxon>
        <taxon>rosids</taxon>
        <taxon>malvids</taxon>
        <taxon>Malvales</taxon>
        <taxon>Malvaceae</taxon>
        <taxon>Grewioideae</taxon>
        <taxon>Apeibeae</taxon>
        <taxon>Corchorus</taxon>
    </lineage>
</organism>
<reference evidence="3" key="1">
    <citation type="submission" date="2013-09" db="EMBL/GenBank/DDBJ databases">
        <title>Corchorus olitorius genome sequencing.</title>
        <authorList>
            <person name="Alam M."/>
            <person name="Haque M.S."/>
            <person name="Islam M.S."/>
            <person name="Emdad E.M."/>
            <person name="Islam M.M."/>
            <person name="Ahmed B."/>
            <person name="Halim A."/>
            <person name="Hossen Q.M.M."/>
            <person name="Hossain M.Z."/>
            <person name="Ahmed R."/>
            <person name="Khan M.M."/>
            <person name="Islam R."/>
            <person name="Rashid M.M."/>
            <person name="Khan S.A."/>
            <person name="Rahman M.S."/>
            <person name="Alam M."/>
            <person name="Yahiya A.S."/>
            <person name="Khan M.S."/>
            <person name="Azam M.S."/>
            <person name="Haque T."/>
            <person name="Lashkar M.Z.H."/>
            <person name="Akhand A.I."/>
            <person name="Morshed G."/>
            <person name="Roy S."/>
            <person name="Uddin K.S."/>
            <person name="Rabeya T."/>
            <person name="Hossain A.S."/>
            <person name="Chowdhury A."/>
            <person name="Snigdha A.R."/>
            <person name="Mortoza M.S."/>
            <person name="Matin S.A."/>
            <person name="Hoque S.M.E."/>
            <person name="Islam M.K."/>
            <person name="Roy D.K."/>
            <person name="Haider R."/>
            <person name="Moosa M.M."/>
            <person name="Elias S.M."/>
            <person name="Hasan A.M."/>
            <person name="Jahan S."/>
            <person name="Shafiuddin M."/>
            <person name="Mahmood N."/>
            <person name="Shommy N.S."/>
        </authorList>
    </citation>
    <scope>NUCLEOTIDE SEQUENCE [LARGE SCALE GENOMIC DNA]</scope>
    <source>
        <strain evidence="3">cv. O-4</strain>
    </source>
</reference>
<gene>
    <name evidence="2" type="ORF">COLO4_13772</name>
</gene>
<keyword evidence="3" id="KW-1185">Reference proteome</keyword>
<protein>
    <submittedName>
        <fullName evidence="2">Uncharacterized protein</fullName>
    </submittedName>
</protein>
<dbReference type="AlphaFoldDB" id="A0A1R3JV95"/>
<dbReference type="EMBL" id="AWUE01015287">
    <property type="protein sequence ID" value="OMO98681.1"/>
    <property type="molecule type" value="Genomic_DNA"/>
</dbReference>
<evidence type="ECO:0000313" key="2">
    <source>
        <dbReference type="EMBL" id="OMO98681.1"/>
    </source>
</evidence>
<name>A0A1R3JV95_9ROSI</name>